<feature type="region of interest" description="Disordered" evidence="6">
    <location>
        <begin position="354"/>
        <end position="405"/>
    </location>
</feature>
<keyword evidence="4" id="KW-0233">DNA recombination</keyword>
<dbReference type="PANTHER" id="PTHR30629">
    <property type="entry name" value="PROPHAGE INTEGRASE"/>
    <property type="match status" value="1"/>
</dbReference>
<dbReference type="PROSITE" id="PS51898">
    <property type="entry name" value="TYR_RECOMBINASE"/>
    <property type="match status" value="1"/>
</dbReference>
<dbReference type="GO" id="GO:0006310">
    <property type="term" value="P:DNA recombination"/>
    <property type="evidence" value="ECO:0007669"/>
    <property type="project" value="UniProtKB-KW"/>
</dbReference>
<dbReference type="PROSITE" id="PS51900">
    <property type="entry name" value="CB"/>
    <property type="match status" value="1"/>
</dbReference>
<dbReference type="GO" id="GO:0003677">
    <property type="term" value="F:DNA binding"/>
    <property type="evidence" value="ECO:0007669"/>
    <property type="project" value="UniProtKB-UniRule"/>
</dbReference>
<evidence type="ECO:0000313" key="9">
    <source>
        <dbReference type="EMBL" id="XDQ78349.1"/>
    </source>
</evidence>
<dbReference type="Gene3D" id="1.10.443.10">
    <property type="entry name" value="Intergrase catalytic core"/>
    <property type="match status" value="1"/>
</dbReference>
<dbReference type="InterPro" id="IPR004107">
    <property type="entry name" value="Integrase_SAM-like_N"/>
</dbReference>
<name>A0AB39TGX5_9ACTN</name>
<organism evidence="9">
    <name type="scientific">Streptomyces sp. Y1</name>
    <dbReference type="NCBI Taxonomy" id="3238634"/>
    <lineage>
        <taxon>Bacteria</taxon>
        <taxon>Bacillati</taxon>
        <taxon>Actinomycetota</taxon>
        <taxon>Actinomycetes</taxon>
        <taxon>Kitasatosporales</taxon>
        <taxon>Streptomycetaceae</taxon>
        <taxon>Streptomyces</taxon>
    </lineage>
</organism>
<keyword evidence="3 5" id="KW-0238">DNA-binding</keyword>
<evidence type="ECO:0000259" key="7">
    <source>
        <dbReference type="PROSITE" id="PS51898"/>
    </source>
</evidence>
<evidence type="ECO:0000256" key="3">
    <source>
        <dbReference type="ARBA" id="ARBA00023125"/>
    </source>
</evidence>
<evidence type="ECO:0000256" key="6">
    <source>
        <dbReference type="SAM" id="MobiDB-lite"/>
    </source>
</evidence>
<dbReference type="InterPro" id="IPR010998">
    <property type="entry name" value="Integrase_recombinase_N"/>
</dbReference>
<dbReference type="Pfam" id="PF14659">
    <property type="entry name" value="Phage_int_SAM_3"/>
    <property type="match status" value="1"/>
</dbReference>
<keyword evidence="2" id="KW-0229">DNA integration</keyword>
<evidence type="ECO:0000256" key="2">
    <source>
        <dbReference type="ARBA" id="ARBA00022908"/>
    </source>
</evidence>
<evidence type="ECO:0000256" key="5">
    <source>
        <dbReference type="PROSITE-ProRule" id="PRU01248"/>
    </source>
</evidence>
<gene>
    <name evidence="9" type="primary">xerC</name>
    <name evidence="9" type="ORF">AB2U05_07570</name>
</gene>
<dbReference type="InterPro" id="IPR050808">
    <property type="entry name" value="Phage_Integrase"/>
</dbReference>
<evidence type="ECO:0000256" key="4">
    <source>
        <dbReference type="ARBA" id="ARBA00023172"/>
    </source>
</evidence>
<feature type="domain" description="Core-binding (CB)" evidence="8">
    <location>
        <begin position="89"/>
        <end position="171"/>
    </location>
</feature>
<dbReference type="InterPro" id="IPR011010">
    <property type="entry name" value="DNA_brk_join_enz"/>
</dbReference>
<dbReference type="InterPro" id="IPR013762">
    <property type="entry name" value="Integrase-like_cat_sf"/>
</dbReference>
<sequence>MAQRPKRGRVYRRCGCKDGTSGKQLGSWCPRLATDTTHGRWTYAVDLAPEDGKRRTRRRGGFASRAEAAREMARVLDAEYRGVYEDRTLRVGLFLYEWLEAKRPALAPNTWAGYRACIERDLVPAFGGMLLIDLRPKHVDAWVGAQLAAGRGRTTVHHAVAMLRNALNHAVRTWRLRYNPAKHSVPAKPRAAVRTCWTPDQAAAFLRHNAEHYADRLTDLFEVMLGTGMRRGEILALHWSDVHLMDRQLYVRWTLTAVNNGKIHLSEPKTEASRAWISLSPRVMAALHRQAALQMAAHPQGKLEGLVFARPDGEPLRPQWVLDQLRKRSAELDLPKIGLHDIRHTAASIMIAAGIPSPSSPRPCATPTSPSPSTSTATSSKTPPTTPSRRSPPLSTKRTPTSGTAVAKMVLPFAWPHRCSGRSAARAAGAGSSSALSHSPRFCSSSTVWRRTDLLPERDRAATRSRSPSADEHDLCPVDRLDVRPLFPVCIRRGEALVRVVGHALVLEPLVRHDTWGQNFASARVTQARADP</sequence>
<dbReference type="SUPFAM" id="SSF56349">
    <property type="entry name" value="DNA breaking-rejoining enzymes"/>
    <property type="match status" value="1"/>
</dbReference>
<reference evidence="9" key="1">
    <citation type="submission" date="2024-07" db="EMBL/GenBank/DDBJ databases">
        <authorList>
            <person name="Yu S.T."/>
        </authorList>
    </citation>
    <scope>NUCLEOTIDE SEQUENCE</scope>
    <source>
        <strain evidence="9">Y1</strain>
    </source>
</reference>
<dbReference type="RefSeq" id="WP_369182830.1">
    <property type="nucleotide sequence ID" value="NZ_CP163445.1"/>
</dbReference>
<dbReference type="CDD" id="cd01189">
    <property type="entry name" value="INT_ICEBs1_C_like"/>
    <property type="match status" value="1"/>
</dbReference>
<dbReference type="AlphaFoldDB" id="A0AB39TGX5"/>
<evidence type="ECO:0000259" key="8">
    <source>
        <dbReference type="PROSITE" id="PS51900"/>
    </source>
</evidence>
<dbReference type="Pfam" id="PF00589">
    <property type="entry name" value="Phage_integrase"/>
    <property type="match status" value="1"/>
</dbReference>
<dbReference type="Gene3D" id="1.10.150.130">
    <property type="match status" value="1"/>
</dbReference>
<protein>
    <submittedName>
        <fullName evidence="9">Tyrosine recombinase XerC</fullName>
    </submittedName>
</protein>
<comment type="similarity">
    <text evidence="1">Belongs to the 'phage' integrase family.</text>
</comment>
<evidence type="ECO:0000256" key="1">
    <source>
        <dbReference type="ARBA" id="ARBA00008857"/>
    </source>
</evidence>
<dbReference type="InterPro" id="IPR002104">
    <property type="entry name" value="Integrase_catalytic"/>
</dbReference>
<dbReference type="InterPro" id="IPR044068">
    <property type="entry name" value="CB"/>
</dbReference>
<dbReference type="PANTHER" id="PTHR30629:SF6">
    <property type="entry name" value="PROPHAGE INTEGRASE INTA-RELATED"/>
    <property type="match status" value="1"/>
</dbReference>
<dbReference type="GO" id="GO:0015074">
    <property type="term" value="P:DNA integration"/>
    <property type="evidence" value="ECO:0007669"/>
    <property type="project" value="UniProtKB-KW"/>
</dbReference>
<dbReference type="Pfam" id="PF14657">
    <property type="entry name" value="Arm-DNA-bind_4"/>
    <property type="match status" value="1"/>
</dbReference>
<dbReference type="InterPro" id="IPR028259">
    <property type="entry name" value="AP2-like_int_N"/>
</dbReference>
<feature type="compositionally biased region" description="Low complexity" evidence="6">
    <location>
        <begin position="362"/>
        <end position="402"/>
    </location>
</feature>
<proteinExistence type="inferred from homology"/>
<dbReference type="EMBL" id="CP163445">
    <property type="protein sequence ID" value="XDQ78349.1"/>
    <property type="molecule type" value="Genomic_DNA"/>
</dbReference>
<accession>A0AB39TGX5</accession>
<feature type="domain" description="Tyr recombinase" evidence="7">
    <location>
        <begin position="192"/>
        <end position="394"/>
    </location>
</feature>